<dbReference type="SUPFAM" id="SSF49899">
    <property type="entry name" value="Concanavalin A-like lectins/glucanases"/>
    <property type="match status" value="1"/>
</dbReference>
<organism evidence="7 8">
    <name type="scientific">Paenibacillus borealis</name>
    <dbReference type="NCBI Taxonomy" id="160799"/>
    <lineage>
        <taxon>Bacteria</taxon>
        <taxon>Bacillati</taxon>
        <taxon>Bacillota</taxon>
        <taxon>Bacilli</taxon>
        <taxon>Bacillales</taxon>
        <taxon>Paenibacillaceae</taxon>
        <taxon>Paenibacillus</taxon>
    </lineage>
</organism>
<dbReference type="EMBL" id="MPTB01000032">
    <property type="protein sequence ID" value="OMD44519.1"/>
    <property type="molecule type" value="Genomic_DNA"/>
</dbReference>
<evidence type="ECO:0000256" key="1">
    <source>
        <dbReference type="ARBA" id="ARBA00009902"/>
    </source>
</evidence>
<feature type="domain" description="Glycosyl hydrolase family 32 C-terminal" evidence="6">
    <location>
        <begin position="334"/>
        <end position="477"/>
    </location>
</feature>
<dbReference type="InterPro" id="IPR013320">
    <property type="entry name" value="ConA-like_dom_sf"/>
</dbReference>
<dbReference type="PANTHER" id="PTHR42800:SF1">
    <property type="entry name" value="EXOINULINASE INUD (AFU_ORTHOLOGUE AFUA_5G00480)"/>
    <property type="match status" value="1"/>
</dbReference>
<dbReference type="Proteomes" id="UP000187412">
    <property type="component" value="Unassembled WGS sequence"/>
</dbReference>
<dbReference type="InterPro" id="IPR013148">
    <property type="entry name" value="Glyco_hydro_32_N"/>
</dbReference>
<gene>
    <name evidence="7" type="ORF">BSK56_22680</name>
</gene>
<dbReference type="RefSeq" id="WP_076112882.1">
    <property type="nucleotide sequence ID" value="NZ_MPTB01000032.1"/>
</dbReference>
<reference evidence="7 8" key="1">
    <citation type="submission" date="2016-10" db="EMBL/GenBank/DDBJ databases">
        <title>Paenibacillus species isolates.</title>
        <authorList>
            <person name="Beno S.M."/>
        </authorList>
    </citation>
    <scope>NUCLEOTIDE SEQUENCE [LARGE SCALE GENOMIC DNA]</scope>
    <source>
        <strain evidence="7 8">FSL H7-0744</strain>
    </source>
</reference>
<dbReference type="SUPFAM" id="SSF75005">
    <property type="entry name" value="Arabinanase/levansucrase/invertase"/>
    <property type="match status" value="1"/>
</dbReference>
<dbReference type="CDD" id="cd18622">
    <property type="entry name" value="GH32_Inu-like"/>
    <property type="match status" value="1"/>
</dbReference>
<evidence type="ECO:0000313" key="7">
    <source>
        <dbReference type="EMBL" id="OMD44519.1"/>
    </source>
</evidence>
<evidence type="ECO:0000256" key="3">
    <source>
        <dbReference type="ARBA" id="ARBA00023295"/>
    </source>
</evidence>
<keyword evidence="8" id="KW-1185">Reference proteome</keyword>
<name>A0ABX3H3G3_PAEBO</name>
<dbReference type="InterPro" id="IPR001362">
    <property type="entry name" value="Glyco_hydro_32"/>
</dbReference>
<dbReference type="InterPro" id="IPR023296">
    <property type="entry name" value="Glyco_hydro_beta-prop_sf"/>
</dbReference>
<keyword evidence="2 4" id="KW-0378">Hydrolase</keyword>
<dbReference type="Pfam" id="PF00251">
    <property type="entry name" value="Glyco_hydro_32N"/>
    <property type="match status" value="1"/>
</dbReference>
<dbReference type="GO" id="GO:0016787">
    <property type="term" value="F:hydrolase activity"/>
    <property type="evidence" value="ECO:0007669"/>
    <property type="project" value="UniProtKB-KW"/>
</dbReference>
<keyword evidence="3 4" id="KW-0326">Glycosidase</keyword>
<evidence type="ECO:0000256" key="4">
    <source>
        <dbReference type="RuleBase" id="RU362110"/>
    </source>
</evidence>
<dbReference type="InterPro" id="IPR018053">
    <property type="entry name" value="Glyco_hydro_32_AS"/>
</dbReference>
<accession>A0ABX3H3G3</accession>
<comment type="caution">
    <text evidence="7">The sequence shown here is derived from an EMBL/GenBank/DDBJ whole genome shotgun (WGS) entry which is preliminary data.</text>
</comment>
<proteinExistence type="inferred from homology"/>
<evidence type="ECO:0000256" key="2">
    <source>
        <dbReference type="ARBA" id="ARBA00022801"/>
    </source>
</evidence>
<sequence>MSSEVIQAEKYRPKFHFSPPANWMNDPNGLVYFKGEYHLFYQHHPHGTSWGPMHWGHAVSKDLITWEHLPIALASDELGMIFSGSAVVDWNDSTGFFDGEPGLVAIFTHHAHSPGGNSIEKQSIAFSSDKGRTWIKYEGNPVLTSDKHTDFRDPKVFWHKETEQWVMIVASGQTVCLYRSPNLKEWSFSSEFGQGMGSHDGVWECPDLFALPVDGEETALKWVMFVSIGNEPHVPEGSRTQYFTGRFDGLAFIPDQSSQMTRWIDYGKDNYAGVSWSDVSAKDGRRIYIGWMNNWKYAGETPTEGWRGAMTFPRVLTLETRNGDIALIQHPVNELESIRVPQIESEGNSSAKLSSICEGMELETYELVAEFKWTESVDSIGFKIRASGQEATVVGYSVKDESLFIDRTRSGNIDFHDDFSGRHQAKLQSSQQCVKFQLIVDRTSVEVFANDGILAMTDLIYPSSDSLGLSFFCDGGELLSYKIAIHKLG</sequence>
<dbReference type="InterPro" id="IPR013189">
    <property type="entry name" value="Glyco_hydro_32_C"/>
</dbReference>
<feature type="domain" description="Glycosyl hydrolase family 32 N-terminal" evidence="5">
    <location>
        <begin position="16"/>
        <end position="331"/>
    </location>
</feature>
<protein>
    <submittedName>
        <fullName evidence="7">Glycoside hydrolase</fullName>
    </submittedName>
</protein>
<comment type="similarity">
    <text evidence="1 4">Belongs to the glycosyl hydrolase 32 family.</text>
</comment>
<evidence type="ECO:0000259" key="6">
    <source>
        <dbReference type="Pfam" id="PF08244"/>
    </source>
</evidence>
<dbReference type="Gene3D" id="2.60.120.560">
    <property type="entry name" value="Exo-inulinase, domain 1"/>
    <property type="match status" value="1"/>
</dbReference>
<evidence type="ECO:0000313" key="8">
    <source>
        <dbReference type="Proteomes" id="UP000187412"/>
    </source>
</evidence>
<dbReference type="Pfam" id="PF08244">
    <property type="entry name" value="Glyco_hydro_32C"/>
    <property type="match status" value="1"/>
</dbReference>
<evidence type="ECO:0000259" key="5">
    <source>
        <dbReference type="Pfam" id="PF00251"/>
    </source>
</evidence>
<dbReference type="Gene3D" id="2.115.10.20">
    <property type="entry name" value="Glycosyl hydrolase domain, family 43"/>
    <property type="match status" value="1"/>
</dbReference>
<dbReference type="SMART" id="SM00640">
    <property type="entry name" value="Glyco_32"/>
    <property type="match status" value="1"/>
</dbReference>
<dbReference type="PANTHER" id="PTHR42800">
    <property type="entry name" value="EXOINULINASE INUD (AFU_ORTHOLOGUE AFUA_5G00480)"/>
    <property type="match status" value="1"/>
</dbReference>
<dbReference type="PROSITE" id="PS00609">
    <property type="entry name" value="GLYCOSYL_HYDROL_F32"/>
    <property type="match status" value="1"/>
</dbReference>